<dbReference type="PANTHER" id="PTHR30511:SF0">
    <property type="entry name" value="ALANINE RACEMASE, CATABOLIC-RELATED"/>
    <property type="match status" value="1"/>
</dbReference>
<dbReference type="UniPathway" id="UPA00042">
    <property type="reaction ID" value="UER00497"/>
</dbReference>
<feature type="active site" description="Proton acceptor; specific for L-alanine" evidence="4">
    <location>
        <position position="269"/>
    </location>
</feature>
<dbReference type="PRINTS" id="PR00992">
    <property type="entry name" value="ALARACEMASE"/>
</dbReference>
<name>A0A3S9HA63_9LACT</name>
<feature type="binding site" evidence="4 6">
    <location>
        <position position="316"/>
    </location>
    <ligand>
        <name>substrate</name>
    </ligand>
</feature>
<evidence type="ECO:0000256" key="5">
    <source>
        <dbReference type="PIRSR" id="PIRSR600821-50"/>
    </source>
</evidence>
<dbReference type="GO" id="GO:0009252">
    <property type="term" value="P:peptidoglycan biosynthetic process"/>
    <property type="evidence" value="ECO:0007669"/>
    <property type="project" value="TreeGrafter"/>
</dbReference>
<dbReference type="Proteomes" id="UP000273326">
    <property type="component" value="Chromosome"/>
</dbReference>
<comment type="cofactor">
    <cofactor evidence="1 4 5">
        <name>pyridoxal 5'-phosphate</name>
        <dbReference type="ChEBI" id="CHEBI:597326"/>
    </cofactor>
</comment>
<keyword evidence="2 4" id="KW-0663">Pyridoxal phosphate</keyword>
<dbReference type="SUPFAM" id="SSF51419">
    <property type="entry name" value="PLP-binding barrel"/>
    <property type="match status" value="1"/>
</dbReference>
<evidence type="ECO:0000256" key="4">
    <source>
        <dbReference type="HAMAP-Rule" id="MF_01201"/>
    </source>
</evidence>
<dbReference type="GO" id="GO:0030170">
    <property type="term" value="F:pyridoxal phosphate binding"/>
    <property type="evidence" value="ECO:0007669"/>
    <property type="project" value="UniProtKB-UniRule"/>
</dbReference>
<dbReference type="InterPro" id="IPR001608">
    <property type="entry name" value="Ala_racemase_N"/>
</dbReference>
<comment type="function">
    <text evidence="4">Catalyzes the interconversion of L-alanine and D-alanine. May also act on other amino acids.</text>
</comment>
<comment type="catalytic activity">
    <reaction evidence="4">
        <text>L-alanine = D-alanine</text>
        <dbReference type="Rhea" id="RHEA:20249"/>
        <dbReference type="ChEBI" id="CHEBI:57416"/>
        <dbReference type="ChEBI" id="CHEBI:57972"/>
        <dbReference type="EC" id="5.1.1.1"/>
    </reaction>
</comment>
<dbReference type="InterPro" id="IPR029066">
    <property type="entry name" value="PLP-binding_barrel"/>
</dbReference>
<comment type="pathway">
    <text evidence="4">Amino-acid biosynthesis; D-alanine biosynthesis; D-alanine from L-alanine: step 1/1.</text>
</comment>
<accession>A0A3S9HA63</accession>
<dbReference type="SUPFAM" id="SSF50621">
    <property type="entry name" value="Alanine racemase C-terminal domain-like"/>
    <property type="match status" value="1"/>
</dbReference>
<dbReference type="Gene3D" id="2.40.37.10">
    <property type="entry name" value="Lyase, Ornithine Decarboxylase, Chain A, domain 1"/>
    <property type="match status" value="1"/>
</dbReference>
<feature type="binding site" evidence="4 6">
    <location>
        <position position="141"/>
    </location>
    <ligand>
        <name>substrate</name>
    </ligand>
</feature>
<dbReference type="InterPro" id="IPR020622">
    <property type="entry name" value="Ala_racemase_pyridoxalP-BS"/>
</dbReference>
<dbReference type="OrthoDB" id="9813814at2"/>
<keyword evidence="9" id="KW-1185">Reference proteome</keyword>
<evidence type="ECO:0000259" key="7">
    <source>
        <dbReference type="SMART" id="SM01005"/>
    </source>
</evidence>
<evidence type="ECO:0000313" key="8">
    <source>
        <dbReference type="EMBL" id="AZP04073.1"/>
    </source>
</evidence>
<feature type="domain" description="Alanine racemase C-terminal" evidence="7">
    <location>
        <begin position="248"/>
        <end position="373"/>
    </location>
</feature>
<evidence type="ECO:0000256" key="2">
    <source>
        <dbReference type="ARBA" id="ARBA00022898"/>
    </source>
</evidence>
<evidence type="ECO:0000256" key="3">
    <source>
        <dbReference type="ARBA" id="ARBA00023235"/>
    </source>
</evidence>
<dbReference type="KEGG" id="jeh:EJN90_04985"/>
<dbReference type="InterPro" id="IPR000821">
    <property type="entry name" value="Ala_racemase"/>
</dbReference>
<protein>
    <recommendedName>
        <fullName evidence="4">Alanine racemase</fullName>
        <ecNumber evidence="4">5.1.1.1</ecNumber>
    </recommendedName>
</protein>
<dbReference type="NCBIfam" id="TIGR00492">
    <property type="entry name" value="alr"/>
    <property type="match status" value="1"/>
</dbReference>
<dbReference type="EMBL" id="CP034465">
    <property type="protein sequence ID" value="AZP04073.1"/>
    <property type="molecule type" value="Genomic_DNA"/>
</dbReference>
<dbReference type="InterPro" id="IPR009006">
    <property type="entry name" value="Ala_racemase/Decarboxylase_C"/>
</dbReference>
<dbReference type="PROSITE" id="PS00395">
    <property type="entry name" value="ALANINE_RACEMASE"/>
    <property type="match status" value="1"/>
</dbReference>
<gene>
    <name evidence="8" type="ORF">EJN90_04985</name>
</gene>
<dbReference type="AlphaFoldDB" id="A0A3S9HA63"/>
<dbReference type="HAMAP" id="MF_01201">
    <property type="entry name" value="Ala_racemase"/>
    <property type="match status" value="1"/>
</dbReference>
<feature type="active site" description="Proton acceptor; specific for D-alanine" evidence="4">
    <location>
        <position position="40"/>
    </location>
</feature>
<keyword evidence="3 4" id="KW-0413">Isomerase</keyword>
<dbReference type="Gene3D" id="3.20.20.10">
    <property type="entry name" value="Alanine racemase"/>
    <property type="match status" value="1"/>
</dbReference>
<dbReference type="FunFam" id="3.20.20.10:FF:000002">
    <property type="entry name" value="Alanine racemase"/>
    <property type="match status" value="1"/>
</dbReference>
<comment type="similarity">
    <text evidence="4">Belongs to the alanine racemase family.</text>
</comment>
<dbReference type="Pfam" id="PF01168">
    <property type="entry name" value="Ala_racemase_N"/>
    <property type="match status" value="1"/>
</dbReference>
<evidence type="ECO:0000256" key="1">
    <source>
        <dbReference type="ARBA" id="ARBA00001933"/>
    </source>
</evidence>
<dbReference type="GO" id="GO:0030632">
    <property type="term" value="P:D-alanine biosynthetic process"/>
    <property type="evidence" value="ECO:0007669"/>
    <property type="project" value="UniProtKB-UniRule"/>
</dbReference>
<dbReference type="GO" id="GO:0005829">
    <property type="term" value="C:cytosol"/>
    <property type="evidence" value="ECO:0007669"/>
    <property type="project" value="TreeGrafter"/>
</dbReference>
<dbReference type="EC" id="5.1.1.1" evidence="4"/>
<evidence type="ECO:0000256" key="6">
    <source>
        <dbReference type="PIRSR" id="PIRSR600821-52"/>
    </source>
</evidence>
<proteinExistence type="inferred from homology"/>
<evidence type="ECO:0000313" key="9">
    <source>
        <dbReference type="Proteomes" id="UP000273326"/>
    </source>
</evidence>
<dbReference type="SMART" id="SM01005">
    <property type="entry name" value="Ala_racemase_C"/>
    <property type="match status" value="1"/>
</dbReference>
<dbReference type="CDD" id="cd00430">
    <property type="entry name" value="PLPDE_III_AR"/>
    <property type="match status" value="1"/>
</dbReference>
<dbReference type="PANTHER" id="PTHR30511">
    <property type="entry name" value="ALANINE RACEMASE"/>
    <property type="match status" value="1"/>
</dbReference>
<reference evidence="9" key="1">
    <citation type="submission" date="2018-12" db="EMBL/GenBank/DDBJ databases">
        <title>Complete genome sequencing of Jeotgalibaca sp. H21T32.</title>
        <authorList>
            <person name="Bae J.-W."/>
            <person name="Lee S.-Y."/>
        </authorList>
    </citation>
    <scope>NUCLEOTIDE SEQUENCE [LARGE SCALE GENOMIC DNA]</scope>
    <source>
        <strain evidence="9">H21T32</strain>
    </source>
</reference>
<organism evidence="8 9">
    <name type="scientific">Jeotgalibaca ciconiae</name>
    <dbReference type="NCBI Taxonomy" id="2496265"/>
    <lineage>
        <taxon>Bacteria</taxon>
        <taxon>Bacillati</taxon>
        <taxon>Bacillota</taxon>
        <taxon>Bacilli</taxon>
        <taxon>Lactobacillales</taxon>
        <taxon>Carnobacteriaceae</taxon>
        <taxon>Jeotgalibaca</taxon>
    </lineage>
</organism>
<dbReference type="GO" id="GO:0008784">
    <property type="term" value="F:alanine racemase activity"/>
    <property type="evidence" value="ECO:0007669"/>
    <property type="project" value="UniProtKB-UniRule"/>
</dbReference>
<feature type="modified residue" description="N6-(pyridoxal phosphate)lysine" evidence="4 5">
    <location>
        <position position="40"/>
    </location>
</feature>
<dbReference type="RefSeq" id="WP_126109150.1">
    <property type="nucleotide sequence ID" value="NZ_CP034465.1"/>
</dbReference>
<sequence>MVRGVHRPTVATIDLGAIKSNIKTIRSNIKEHKKLLAVVKADGYGHGAIPIANAAKEAGVDGFCVAILDEAIELRDSGFTEDFLLVMGVTELRDVALMADLNISATAASTEWLKDALPLLKLRKTTNPLRIHLAVDTGMGRIGLRTNEEILAFEEFCNEHEELHLEGIFTHFATADGEDDRQVERQYATFKEQVASLKQRPEIVHLANSAMTLWHEDFETDAVRVGIAMYGYNPSDKTIQLPYPLKPALTLETELSYVKQMHKGDTISYGARYRAYEGEWLATLPIGYADGWRRDLGGQTLLVEGHRCPVRGVICMDQCMISLPKEFPIGTKVTLLGENNGEINNPSDMAVEIGTIGYEILCGISGRVPRNYVDNE</sequence>
<dbReference type="Pfam" id="PF00842">
    <property type="entry name" value="Ala_racemase_C"/>
    <property type="match status" value="1"/>
</dbReference>
<dbReference type="InterPro" id="IPR011079">
    <property type="entry name" value="Ala_racemase_C"/>
</dbReference>